<keyword evidence="2" id="KW-1185">Reference proteome</keyword>
<reference evidence="1 2" key="1">
    <citation type="submission" date="2020-08" db="EMBL/GenBank/DDBJ databases">
        <title>Sphingobacterium sp. DN00404 isolated from aquaculture water.</title>
        <authorList>
            <person name="Zhang M."/>
        </authorList>
    </citation>
    <scope>NUCLEOTIDE SEQUENCE [LARGE SCALE GENOMIC DNA]</scope>
    <source>
        <strain evidence="1 2">KCTC 42746</strain>
    </source>
</reference>
<gene>
    <name evidence="1" type="ORF">H8B21_06485</name>
</gene>
<sequence>MIQKKKYVRKLIRKKIMGTLTAEEEIDHTIASVLYKREEFQEMIADVLLSIPDEELTDVPLGDWKPDIDAIIKGRLTSRNIKSDSEPKDEEDGKEP</sequence>
<evidence type="ECO:0008006" key="3">
    <source>
        <dbReference type="Google" id="ProtNLM"/>
    </source>
</evidence>
<name>A0ABR7XPX0_9SPHI</name>
<accession>A0ABR7XPX0</accession>
<proteinExistence type="predicted"/>
<organism evidence="1 2">
    <name type="scientific">Sphingobacterium chuzhouense</name>
    <dbReference type="NCBI Taxonomy" id="1742264"/>
    <lineage>
        <taxon>Bacteria</taxon>
        <taxon>Pseudomonadati</taxon>
        <taxon>Bacteroidota</taxon>
        <taxon>Sphingobacteriia</taxon>
        <taxon>Sphingobacteriales</taxon>
        <taxon>Sphingobacteriaceae</taxon>
        <taxon>Sphingobacterium</taxon>
    </lineage>
</organism>
<comment type="caution">
    <text evidence="1">The sequence shown here is derived from an EMBL/GenBank/DDBJ whole genome shotgun (WGS) entry which is preliminary data.</text>
</comment>
<evidence type="ECO:0000313" key="1">
    <source>
        <dbReference type="EMBL" id="MBD1421216.1"/>
    </source>
</evidence>
<dbReference type="EMBL" id="JACNYL010000002">
    <property type="protein sequence ID" value="MBD1421216.1"/>
    <property type="molecule type" value="Genomic_DNA"/>
</dbReference>
<evidence type="ECO:0000313" key="2">
    <source>
        <dbReference type="Proteomes" id="UP000651112"/>
    </source>
</evidence>
<dbReference type="Proteomes" id="UP000651112">
    <property type="component" value="Unassembled WGS sequence"/>
</dbReference>
<protein>
    <recommendedName>
        <fullName evidence="3">Addiction module component</fullName>
    </recommendedName>
</protein>
<dbReference type="RefSeq" id="WP_190313002.1">
    <property type="nucleotide sequence ID" value="NZ_JACNYL010000002.1"/>
</dbReference>